<dbReference type="Pfam" id="PF13350">
    <property type="entry name" value="Y_phosphatase3"/>
    <property type="match status" value="1"/>
</dbReference>
<dbReference type="AlphaFoldDB" id="A0A6P8B019"/>
<dbReference type="InterPro" id="IPR026893">
    <property type="entry name" value="Tyr/Ser_Pase_IphP-type"/>
</dbReference>
<reference evidence="4" key="3">
    <citation type="submission" date="2025-08" db="UniProtKB">
        <authorList>
            <consortium name="RefSeq"/>
        </authorList>
    </citation>
    <scope>IDENTIFICATION</scope>
    <source>
        <strain evidence="4">NI907</strain>
    </source>
</reference>
<dbReference type="InterPro" id="IPR000387">
    <property type="entry name" value="Tyr_Pase_dom"/>
</dbReference>
<dbReference type="SUPFAM" id="SSF52799">
    <property type="entry name" value="(Phosphotyrosine protein) phosphatases II"/>
    <property type="match status" value="1"/>
</dbReference>
<sequence>MTASSPPAPEPTAAAGPPAELTPPFHHIPGLPNFRDIGGYATAAAAAAAADSSTDQQQQNGQNGQKLFRRNLVFRASEPSKLTDEGVAKLQNLGITHVFDLRSADEVKPREGWVGSKIREWDGAQRVFAPVFTDEDYSPEAIARRWGQFSEGDTGFVLAYERILEVGAHADHPYAPFRSILAHLASEEEPTPILVHCSAGKDRTGVICALLLSLAGVEDEVVAHEYNLTEIGLGHRKQEFVEALVKGGPLKGQRDKAERMVSARKEAMRATLTMLRAKYGSVERYATECCGMSTEALQRLRKNILVDVGSSGEQPLDWRKHAEYVASLPGNTEAQ</sequence>
<feature type="compositionally biased region" description="Pro residues" evidence="1">
    <location>
        <begin position="1"/>
        <end position="10"/>
    </location>
</feature>
<dbReference type="GO" id="GO:0004721">
    <property type="term" value="F:phosphoprotein phosphatase activity"/>
    <property type="evidence" value="ECO:0007669"/>
    <property type="project" value="InterPro"/>
</dbReference>
<organism evidence="3 4">
    <name type="scientific">Pyricularia grisea</name>
    <name type="common">Crabgrass-specific blast fungus</name>
    <name type="synonym">Magnaporthe grisea</name>
    <dbReference type="NCBI Taxonomy" id="148305"/>
    <lineage>
        <taxon>Eukaryota</taxon>
        <taxon>Fungi</taxon>
        <taxon>Dikarya</taxon>
        <taxon>Ascomycota</taxon>
        <taxon>Pezizomycotina</taxon>
        <taxon>Sordariomycetes</taxon>
        <taxon>Sordariomycetidae</taxon>
        <taxon>Magnaporthales</taxon>
        <taxon>Pyriculariaceae</taxon>
        <taxon>Pyricularia</taxon>
    </lineage>
</organism>
<dbReference type="Gene3D" id="3.90.190.10">
    <property type="entry name" value="Protein tyrosine phosphatase superfamily"/>
    <property type="match status" value="1"/>
</dbReference>
<evidence type="ECO:0000256" key="1">
    <source>
        <dbReference type="SAM" id="MobiDB-lite"/>
    </source>
</evidence>
<dbReference type="PROSITE" id="PS50056">
    <property type="entry name" value="TYR_PHOSPHATASE_2"/>
    <property type="match status" value="1"/>
</dbReference>
<proteinExistence type="predicted"/>
<name>A0A6P8B019_PYRGI</name>
<evidence type="ECO:0000313" key="4">
    <source>
        <dbReference type="RefSeq" id="XP_030980487.1"/>
    </source>
</evidence>
<dbReference type="Proteomes" id="UP000515153">
    <property type="component" value="Chromosome VII"/>
</dbReference>
<dbReference type="InterPro" id="IPR029021">
    <property type="entry name" value="Prot-tyrosine_phosphatase-like"/>
</dbReference>
<reference evidence="4" key="2">
    <citation type="submission" date="2019-10" db="EMBL/GenBank/DDBJ databases">
        <authorList>
            <consortium name="NCBI Genome Project"/>
        </authorList>
    </citation>
    <scope>NUCLEOTIDE SEQUENCE</scope>
    <source>
        <strain evidence="4">NI907</strain>
    </source>
</reference>
<feature type="region of interest" description="Disordered" evidence="1">
    <location>
        <begin position="1"/>
        <end position="32"/>
    </location>
</feature>
<dbReference type="GeneID" id="41965355"/>
<dbReference type="PROSITE" id="PS00383">
    <property type="entry name" value="TYR_PHOSPHATASE_1"/>
    <property type="match status" value="1"/>
</dbReference>
<dbReference type="RefSeq" id="XP_030980487.1">
    <property type="nucleotide sequence ID" value="XM_031130447.1"/>
</dbReference>
<keyword evidence="3" id="KW-1185">Reference proteome</keyword>
<gene>
    <name evidence="4" type="ORF">PgNI_10476</name>
</gene>
<protein>
    <recommendedName>
        <fullName evidence="2">Tyrosine specific protein phosphatases domain-containing protein</fullName>
    </recommendedName>
</protein>
<dbReference type="PANTHER" id="PTHR31126:SF1">
    <property type="entry name" value="TYROSINE SPECIFIC PROTEIN PHOSPHATASES DOMAIN-CONTAINING PROTEIN"/>
    <property type="match status" value="1"/>
</dbReference>
<dbReference type="InterPro" id="IPR016130">
    <property type="entry name" value="Tyr_Pase_AS"/>
</dbReference>
<reference evidence="3 4" key="1">
    <citation type="journal article" date="2019" name="Mol. Biol. Evol.">
        <title>Blast fungal genomes show frequent chromosomal changes, gene gains and losses, and effector gene turnover.</title>
        <authorList>
            <person name="Gomez Luciano L.B."/>
            <person name="Jason Tsai I."/>
            <person name="Chuma I."/>
            <person name="Tosa Y."/>
            <person name="Chen Y.H."/>
            <person name="Li J.Y."/>
            <person name="Li M.Y."/>
            <person name="Jade Lu M.Y."/>
            <person name="Nakayashiki H."/>
            <person name="Li W.H."/>
        </authorList>
    </citation>
    <scope>NUCLEOTIDE SEQUENCE [LARGE SCALE GENOMIC DNA]</scope>
    <source>
        <strain evidence="3 4">NI907</strain>
    </source>
</reference>
<evidence type="ECO:0000259" key="2">
    <source>
        <dbReference type="PROSITE" id="PS50056"/>
    </source>
</evidence>
<dbReference type="PANTHER" id="PTHR31126">
    <property type="entry name" value="TYROSINE-PROTEIN PHOSPHATASE"/>
    <property type="match status" value="1"/>
</dbReference>
<feature type="compositionally biased region" description="Low complexity" evidence="1">
    <location>
        <begin position="11"/>
        <end position="24"/>
    </location>
</feature>
<evidence type="ECO:0000313" key="3">
    <source>
        <dbReference type="Proteomes" id="UP000515153"/>
    </source>
</evidence>
<accession>A0A6P8B019</accession>
<feature type="domain" description="Tyrosine specific protein phosphatases" evidence="2">
    <location>
        <begin position="178"/>
        <end position="241"/>
    </location>
</feature>
<dbReference type="KEGG" id="pgri:PgNI_10476"/>